<dbReference type="Gene3D" id="1.10.30.50">
    <property type="match status" value="1"/>
</dbReference>
<accession>A0ABR9CZP1</accession>
<name>A0ABR9CZP1_9GAMM</name>
<keyword evidence="3" id="KW-0540">Nuclease</keyword>
<gene>
    <name evidence="3" type="ORF">IE877_10655</name>
</gene>
<evidence type="ECO:0000313" key="3">
    <source>
        <dbReference type="EMBL" id="MBD9356344.1"/>
    </source>
</evidence>
<dbReference type="GO" id="GO:0004519">
    <property type="term" value="F:endonuclease activity"/>
    <property type="evidence" value="ECO:0007669"/>
    <property type="project" value="UniProtKB-KW"/>
</dbReference>
<dbReference type="InterPro" id="IPR003615">
    <property type="entry name" value="HNH_nuc"/>
</dbReference>
<evidence type="ECO:0000256" key="1">
    <source>
        <dbReference type="SAM" id="Coils"/>
    </source>
</evidence>
<evidence type="ECO:0000313" key="4">
    <source>
        <dbReference type="Proteomes" id="UP000652176"/>
    </source>
</evidence>
<reference evidence="3 4" key="1">
    <citation type="submission" date="2020-09" db="EMBL/GenBank/DDBJ databases">
        <title>Methylomonas albis sp. nov. and Methylomonas fluvii sp. nov.: Two cold-adapted methanotrophs from the River Elbe and an amended description of Methylovulum psychrotolerans strain Eb1.</title>
        <authorList>
            <person name="Bussmann I.K."/>
            <person name="Klings K.-W."/>
            <person name="Warnstedt J."/>
            <person name="Hoppert M."/>
            <person name="Saborowski A."/>
            <person name="Horn F."/>
            <person name="Liebner S."/>
        </authorList>
    </citation>
    <scope>NUCLEOTIDE SEQUENCE [LARGE SCALE GENOMIC DNA]</scope>
    <source>
        <strain evidence="3 4">EbA</strain>
    </source>
</reference>
<dbReference type="CDD" id="cd00085">
    <property type="entry name" value="HNHc"/>
    <property type="match status" value="1"/>
</dbReference>
<evidence type="ECO:0000259" key="2">
    <source>
        <dbReference type="SMART" id="SM00507"/>
    </source>
</evidence>
<dbReference type="Pfam" id="PF01844">
    <property type="entry name" value="HNH"/>
    <property type="match status" value="1"/>
</dbReference>
<keyword evidence="1" id="KW-0175">Coiled coil</keyword>
<dbReference type="InterPro" id="IPR002711">
    <property type="entry name" value="HNH"/>
</dbReference>
<feature type="coiled-coil region" evidence="1">
    <location>
        <begin position="62"/>
        <end position="128"/>
    </location>
</feature>
<feature type="domain" description="HNH nuclease" evidence="2">
    <location>
        <begin position="6"/>
        <end position="60"/>
    </location>
</feature>
<dbReference type="EMBL" id="JACXSS010000001">
    <property type="protein sequence ID" value="MBD9356344.1"/>
    <property type="molecule type" value="Genomic_DNA"/>
</dbReference>
<dbReference type="Proteomes" id="UP000652176">
    <property type="component" value="Unassembled WGS sequence"/>
</dbReference>
<comment type="caution">
    <text evidence="3">The sequence shown here is derived from an EMBL/GenBank/DDBJ whole genome shotgun (WGS) entry which is preliminary data.</text>
</comment>
<sequence>MNKLSDIKNALIKRDGLKCAVTGEIIKDPDELMVDYVIPRSKGGSDELDNLQLVKKSVNIFLANDEKRIQTLTEELNKRQNVLTNRERELFEREQAYRLEIDQQKKQLEEVRLNIQKEQSKREALYESQIQELRRV</sequence>
<keyword evidence="4" id="KW-1185">Reference proteome</keyword>
<protein>
    <submittedName>
        <fullName evidence="3">HNH endonuclease</fullName>
    </submittedName>
</protein>
<proteinExistence type="predicted"/>
<organism evidence="3 4">
    <name type="scientific">Methylomonas albis</name>
    <dbReference type="NCBI Taxonomy" id="1854563"/>
    <lineage>
        <taxon>Bacteria</taxon>
        <taxon>Pseudomonadati</taxon>
        <taxon>Pseudomonadota</taxon>
        <taxon>Gammaproteobacteria</taxon>
        <taxon>Methylococcales</taxon>
        <taxon>Methylococcaceae</taxon>
        <taxon>Methylomonas</taxon>
    </lineage>
</organism>
<keyword evidence="3" id="KW-0378">Hydrolase</keyword>
<dbReference type="SMART" id="SM00507">
    <property type="entry name" value="HNHc"/>
    <property type="match status" value="1"/>
</dbReference>
<dbReference type="RefSeq" id="WP_192374703.1">
    <property type="nucleotide sequence ID" value="NZ_CAJHIV010000001.1"/>
</dbReference>
<keyword evidence="3" id="KW-0255">Endonuclease</keyword>